<dbReference type="EMBL" id="FMZZ01000001">
    <property type="protein sequence ID" value="SDC19930.1"/>
    <property type="molecule type" value="Genomic_DNA"/>
</dbReference>
<dbReference type="OrthoDB" id="3637664at2"/>
<organism evidence="1 2">
    <name type="scientific">Actinokineospora iranica</name>
    <dbReference type="NCBI Taxonomy" id="1271860"/>
    <lineage>
        <taxon>Bacteria</taxon>
        <taxon>Bacillati</taxon>
        <taxon>Actinomycetota</taxon>
        <taxon>Actinomycetes</taxon>
        <taxon>Pseudonocardiales</taxon>
        <taxon>Pseudonocardiaceae</taxon>
        <taxon>Actinokineospora</taxon>
    </lineage>
</organism>
<dbReference type="SUPFAM" id="SSF140453">
    <property type="entry name" value="EsxAB dimer-like"/>
    <property type="match status" value="1"/>
</dbReference>
<gene>
    <name evidence="1" type="ORF">SAMN05216174_101478</name>
</gene>
<proteinExistence type="predicted"/>
<dbReference type="Proteomes" id="UP000199501">
    <property type="component" value="Unassembled WGS sequence"/>
</dbReference>
<evidence type="ECO:0000313" key="2">
    <source>
        <dbReference type="Proteomes" id="UP000199501"/>
    </source>
</evidence>
<protein>
    <recommendedName>
        <fullName evidence="3">Excreted virulence factor EspC, type VII ESX diderm</fullName>
    </recommendedName>
</protein>
<dbReference type="RefSeq" id="WP_091447686.1">
    <property type="nucleotide sequence ID" value="NZ_FMZZ01000001.1"/>
</dbReference>
<dbReference type="STRING" id="1271860.SAMN05216174_101478"/>
<evidence type="ECO:0000313" key="1">
    <source>
        <dbReference type="EMBL" id="SDC19930.1"/>
    </source>
</evidence>
<accession>A0A1G6JMG6</accession>
<sequence length="98" mass="9958">MTGFGVDPEALRAAAAAARQAADVVRELQLGRVAELAAALPGTESAGTAGQLGPQWDASTKTWADGMTSYASTLTSAADDYQAREDATAHGFGGMGNR</sequence>
<name>A0A1G6JMG6_9PSEU</name>
<dbReference type="AlphaFoldDB" id="A0A1G6JMG6"/>
<keyword evidence="2" id="KW-1185">Reference proteome</keyword>
<reference evidence="2" key="1">
    <citation type="submission" date="2016-10" db="EMBL/GenBank/DDBJ databases">
        <authorList>
            <person name="Varghese N."/>
            <person name="Submissions S."/>
        </authorList>
    </citation>
    <scope>NUCLEOTIDE SEQUENCE [LARGE SCALE GENOMIC DNA]</scope>
    <source>
        <strain evidence="2">IBRC-M 10403</strain>
    </source>
</reference>
<dbReference type="Gene3D" id="1.10.287.1060">
    <property type="entry name" value="ESAT-6-like"/>
    <property type="match status" value="1"/>
</dbReference>
<evidence type="ECO:0008006" key="3">
    <source>
        <dbReference type="Google" id="ProtNLM"/>
    </source>
</evidence>
<dbReference type="InterPro" id="IPR036689">
    <property type="entry name" value="ESAT-6-like_sf"/>
</dbReference>